<protein>
    <submittedName>
        <fullName evidence="1">Uncharacterized protein</fullName>
    </submittedName>
</protein>
<sequence length="127" mass="14381">METNVSEPLRKCRKRMDGVKTRGWSLTWDKSGGKPAYCPDGVRHKGGVNMVLALVWNVGTYPLMLREKHKWEDPTSVRVPMQGNRGGPARISDEVSVMEIERRGWVILLDLKINQEMGGIFDESKAI</sequence>
<dbReference type="EMBL" id="MT631700">
    <property type="protein sequence ID" value="QNO57739.1"/>
    <property type="molecule type" value="Genomic_DNA"/>
</dbReference>
<accession>A0A7G9ZBV5</accession>
<name>A0A7G9ZBV5_9EURY</name>
<reference evidence="1" key="1">
    <citation type="submission" date="2020-06" db="EMBL/GenBank/DDBJ databases">
        <title>Unique genomic features of the anaerobic methanotrophic archaea.</title>
        <authorList>
            <person name="Chadwick G.L."/>
            <person name="Skennerton C.T."/>
            <person name="Laso-Perez R."/>
            <person name="Leu A.O."/>
            <person name="Speth D.R."/>
            <person name="Yu H."/>
            <person name="Morgan-Lang C."/>
            <person name="Hatzenpichler R."/>
            <person name="Goudeau D."/>
            <person name="Malmstrom R."/>
            <person name="Brazelton W.J."/>
            <person name="Woyke T."/>
            <person name="Hallam S.J."/>
            <person name="Tyson G.W."/>
            <person name="Wegener G."/>
            <person name="Boetius A."/>
            <person name="Orphan V."/>
        </authorList>
    </citation>
    <scope>NUCLEOTIDE SEQUENCE</scope>
</reference>
<dbReference type="AlphaFoldDB" id="A0A7G9ZBV5"/>
<gene>
    <name evidence="1" type="ORF">GBAFDLPJ_00033</name>
</gene>
<evidence type="ECO:0000313" key="1">
    <source>
        <dbReference type="EMBL" id="QNO57739.1"/>
    </source>
</evidence>
<proteinExistence type="predicted"/>
<organism evidence="1">
    <name type="scientific">Candidatus Methanophaga sp. ANME-1 ERB7</name>
    <dbReference type="NCBI Taxonomy" id="2759913"/>
    <lineage>
        <taxon>Archaea</taxon>
        <taxon>Methanobacteriati</taxon>
        <taxon>Methanobacteriota</taxon>
        <taxon>Stenosarchaea group</taxon>
        <taxon>Methanomicrobia</taxon>
        <taxon>Candidatus Methanophagales</taxon>
        <taxon>Candidatus Methanophagaceae</taxon>
        <taxon>Candidatus Methanophaga</taxon>
    </lineage>
</organism>